<organism evidence="2 3">
    <name type="scientific">candidate division MSBL1 archaeon SCGC-AAA382A20</name>
    <dbReference type="NCBI Taxonomy" id="1698280"/>
    <lineage>
        <taxon>Archaea</taxon>
        <taxon>Methanobacteriati</taxon>
        <taxon>Methanobacteriota</taxon>
        <taxon>candidate division MSBL1</taxon>
    </lineage>
</organism>
<feature type="coiled-coil region" evidence="1">
    <location>
        <begin position="32"/>
        <end position="59"/>
    </location>
</feature>
<dbReference type="Proteomes" id="UP000070263">
    <property type="component" value="Unassembled WGS sequence"/>
</dbReference>
<protein>
    <submittedName>
        <fullName evidence="2">Uncharacterized protein</fullName>
    </submittedName>
</protein>
<evidence type="ECO:0000313" key="2">
    <source>
        <dbReference type="EMBL" id="KXB06184.1"/>
    </source>
</evidence>
<dbReference type="EMBL" id="LHYE01000054">
    <property type="protein sequence ID" value="KXB06184.1"/>
    <property type="molecule type" value="Genomic_DNA"/>
</dbReference>
<evidence type="ECO:0000256" key="1">
    <source>
        <dbReference type="SAM" id="Coils"/>
    </source>
</evidence>
<name>A0A133VIE3_9EURY</name>
<proteinExistence type="predicted"/>
<dbReference type="AlphaFoldDB" id="A0A133VIE3"/>
<keyword evidence="1" id="KW-0175">Coiled coil</keyword>
<evidence type="ECO:0000313" key="3">
    <source>
        <dbReference type="Proteomes" id="UP000070263"/>
    </source>
</evidence>
<comment type="caution">
    <text evidence="2">The sequence shown here is derived from an EMBL/GenBank/DDBJ whole genome shotgun (WGS) entry which is preliminary data.</text>
</comment>
<keyword evidence="3" id="KW-1185">Reference proteome</keyword>
<accession>A0A133VIE3</accession>
<gene>
    <name evidence="2" type="ORF">AKJ51_04085</name>
</gene>
<reference evidence="2 3" key="1">
    <citation type="journal article" date="2016" name="Sci. Rep.">
        <title>Metabolic traits of an uncultured archaeal lineage -MSBL1- from brine pools of the Red Sea.</title>
        <authorList>
            <person name="Mwirichia R."/>
            <person name="Alam I."/>
            <person name="Rashid M."/>
            <person name="Vinu M."/>
            <person name="Ba-Alawi W."/>
            <person name="Anthony Kamau A."/>
            <person name="Kamanda Ngugi D."/>
            <person name="Goker M."/>
            <person name="Klenk H.P."/>
            <person name="Bajic V."/>
            <person name="Stingl U."/>
        </authorList>
    </citation>
    <scope>NUCLEOTIDE SEQUENCE [LARGE SCALE GENOMIC DNA]</scope>
    <source>
        <strain evidence="2">SCGC-AAA382A20</strain>
    </source>
</reference>
<sequence>MGKKDFFEDWKKDWKERKEKFDTNQAELFRKIRDRRNLEKRLEKRMEKAVKEMAELISEEVYTLKERKRA</sequence>